<dbReference type="Proteomes" id="UP000001596">
    <property type="component" value="Chromosome 1"/>
</dbReference>
<dbReference type="HOGENOM" id="CLU_1393750_0_0_5"/>
<evidence type="ECO:0000313" key="2">
    <source>
        <dbReference type="Proteomes" id="UP000001596"/>
    </source>
</evidence>
<dbReference type="KEGG" id="avi:Avi_2083"/>
<dbReference type="AlphaFoldDB" id="B9JW58"/>
<keyword evidence="2" id="KW-1185">Reference proteome</keyword>
<organism evidence="1 2">
    <name type="scientific">Allorhizobium ampelinum (strain ATCC BAA-846 / DSM 112012 / S4)</name>
    <name type="common">Agrobacterium vitis (strain S4)</name>
    <dbReference type="NCBI Taxonomy" id="311402"/>
    <lineage>
        <taxon>Bacteria</taxon>
        <taxon>Pseudomonadati</taxon>
        <taxon>Pseudomonadota</taxon>
        <taxon>Alphaproteobacteria</taxon>
        <taxon>Hyphomicrobiales</taxon>
        <taxon>Rhizobiaceae</taxon>
        <taxon>Rhizobium/Agrobacterium group</taxon>
        <taxon>Allorhizobium</taxon>
        <taxon>Allorhizobium ampelinum</taxon>
    </lineage>
</organism>
<evidence type="ECO:0000313" key="1">
    <source>
        <dbReference type="EMBL" id="ACM36486.1"/>
    </source>
</evidence>
<reference evidence="1 2" key="1">
    <citation type="journal article" date="2009" name="J. Bacteriol.">
        <title>Genome sequences of three Agrobacterium biovars help elucidate the evolution of multichromosome genomes in bacteria.</title>
        <authorList>
            <person name="Slater S.C."/>
            <person name="Goldman B.S."/>
            <person name="Goodner B."/>
            <person name="Setubal J.C."/>
            <person name="Farrand S.K."/>
            <person name="Nester E.W."/>
            <person name="Burr T.J."/>
            <person name="Banta L."/>
            <person name="Dickerman A.W."/>
            <person name="Paulsen I."/>
            <person name="Otten L."/>
            <person name="Suen G."/>
            <person name="Welch R."/>
            <person name="Almeida N.F."/>
            <person name="Arnold F."/>
            <person name="Burton O.T."/>
            <person name="Du Z."/>
            <person name="Ewing A."/>
            <person name="Godsy E."/>
            <person name="Heisel S."/>
            <person name="Houmiel K.L."/>
            <person name="Jhaveri J."/>
            <person name="Lu J."/>
            <person name="Miller N.M."/>
            <person name="Norton S."/>
            <person name="Chen Q."/>
            <person name="Phoolcharoen W."/>
            <person name="Ohlin V."/>
            <person name="Ondrusek D."/>
            <person name="Pride N."/>
            <person name="Stricklin S.L."/>
            <person name="Sun J."/>
            <person name="Wheeler C."/>
            <person name="Wilson L."/>
            <person name="Zhu H."/>
            <person name="Wood D.W."/>
        </authorList>
    </citation>
    <scope>NUCLEOTIDE SEQUENCE [LARGE SCALE GENOMIC DNA]</scope>
    <source>
        <strain evidence="2">S4 / ATCC BAA-846</strain>
    </source>
</reference>
<sequence>MRLQLCAGHLDQGIIGVLFEITRHTGSPDIGGLAKLTIGDRLVLDQLLASRAGEEGRNLLQLFLSKRLGINRCRFLFEIATAGSQRDGLLVNSLVDLVFKVRISLDELCLQPSGDIRQDIVEYIGNAQRRDGLTGSIDLRIRHILRASGRTSQKRSCDNRTGNHVTEIKATETVIFAHKTHAPVCVPSARLQRQR</sequence>
<gene>
    <name evidence="1" type="ordered locus">Avi_2083</name>
</gene>
<name>B9JW58_ALLAM</name>
<accession>B9JW58</accession>
<protein>
    <submittedName>
        <fullName evidence="1">Uncharacterized protein</fullName>
    </submittedName>
</protein>
<dbReference type="EMBL" id="CP000633">
    <property type="protein sequence ID" value="ACM36486.1"/>
    <property type="molecule type" value="Genomic_DNA"/>
</dbReference>
<proteinExistence type="predicted"/>